<dbReference type="InterPro" id="IPR008928">
    <property type="entry name" value="6-hairpin_glycosidase_sf"/>
</dbReference>
<dbReference type="SUPFAM" id="SSF48208">
    <property type="entry name" value="Six-hairpin glycosidases"/>
    <property type="match status" value="1"/>
</dbReference>
<name>A0ABU9T2U8_9HYPH</name>
<evidence type="ECO:0000313" key="2">
    <source>
        <dbReference type="Proteomes" id="UP001477870"/>
    </source>
</evidence>
<accession>A0ABU9T2U8</accession>
<dbReference type="Proteomes" id="UP001477870">
    <property type="component" value="Unassembled WGS sequence"/>
</dbReference>
<proteinExistence type="predicted"/>
<gene>
    <name evidence="1" type="ORF">WNY59_02530</name>
</gene>
<protein>
    <submittedName>
        <fullName evidence="1">Uncharacterized protein</fullName>
    </submittedName>
</protein>
<dbReference type="RefSeq" id="WP_342846678.1">
    <property type="nucleotide sequence ID" value="NZ_JBBMQO010000002.1"/>
</dbReference>
<reference evidence="1 2" key="1">
    <citation type="submission" date="2024-03" db="EMBL/GenBank/DDBJ databases">
        <title>Community enrichment and isolation of bacterial strains for fucoidan degradation.</title>
        <authorList>
            <person name="Sichert A."/>
        </authorList>
    </citation>
    <scope>NUCLEOTIDE SEQUENCE [LARGE SCALE GENOMIC DNA]</scope>
    <source>
        <strain evidence="1 2">AS62</strain>
    </source>
</reference>
<sequence>MQPDGGATRIDNSSLEQIIDSLKDKVSPLPSPYPKYVVFVSSTDGKQRARVSTVSADNLDALTEKLNSEPLQKKFTERYLRLDWVTSVKQMKFSDYTSALSAVKRNYSRKGLAFDPMFQHAVTEAEINASGLLYNGGKVNHCAVNLNNFQIFWKRRFGQTFQSPAAAEMIYLFDSEGLFYDREKQSLHQLLSSGLNTGRRAFDMNDVDQIEDLIRNGADYLAGEVDEKGRFNYGWFPCFDRAINHYNTLRHSSSTYALCEAYSFLKTDSLRDAVERSLHYIETENIVRPQGSDGPAYLVDVGDEIKLGGNAVTILAICKYAEATGRTQYLPLAKQLGEGILSMARDDGGFNHVLHASTLKLKEQRRTVYYDGEAAFALMRLHQATGDVKWLDAVRQALKTYIVNDYWQYNDHWLAYCTSELARYDPDPAYFRFGVQNVKDYLGFIAERITTFPTLLELCCATRLLIRQALSDPSLSQTLDGLDLHGFVDAMEKRAQYLANGVFFPEVAMHFRNPERITGSFFIRHHGFRVRIDDVEHYLSGLIAYRAYLDERNAFVELINTHNKAAELQA</sequence>
<dbReference type="EMBL" id="JBBMQO010000002">
    <property type="protein sequence ID" value="MEM5500456.1"/>
    <property type="molecule type" value="Genomic_DNA"/>
</dbReference>
<organism evidence="1 2">
    <name type="scientific">Ahrensia kielensis</name>
    <dbReference type="NCBI Taxonomy" id="76980"/>
    <lineage>
        <taxon>Bacteria</taxon>
        <taxon>Pseudomonadati</taxon>
        <taxon>Pseudomonadota</taxon>
        <taxon>Alphaproteobacteria</taxon>
        <taxon>Hyphomicrobiales</taxon>
        <taxon>Ahrensiaceae</taxon>
        <taxon>Ahrensia</taxon>
    </lineage>
</organism>
<dbReference type="Gene3D" id="1.50.10.10">
    <property type="match status" value="1"/>
</dbReference>
<comment type="caution">
    <text evidence="1">The sequence shown here is derived from an EMBL/GenBank/DDBJ whole genome shotgun (WGS) entry which is preliminary data.</text>
</comment>
<dbReference type="InterPro" id="IPR012341">
    <property type="entry name" value="6hp_glycosidase-like_sf"/>
</dbReference>
<keyword evidence="2" id="KW-1185">Reference proteome</keyword>
<evidence type="ECO:0000313" key="1">
    <source>
        <dbReference type="EMBL" id="MEM5500456.1"/>
    </source>
</evidence>